<gene>
    <name evidence="3" type="ORF">CANARDRAFT_187929</name>
</gene>
<feature type="compositionally biased region" description="Acidic residues" evidence="2">
    <location>
        <begin position="179"/>
        <end position="210"/>
    </location>
</feature>
<comment type="similarity">
    <text evidence="1">Belongs to the RRN3 family.</text>
</comment>
<evidence type="ECO:0000313" key="3">
    <source>
        <dbReference type="EMBL" id="ODV83337.1"/>
    </source>
</evidence>
<feature type="region of interest" description="Disordered" evidence="2">
    <location>
        <begin position="179"/>
        <end position="211"/>
    </location>
</feature>
<evidence type="ECO:0000313" key="4">
    <source>
        <dbReference type="Proteomes" id="UP000094801"/>
    </source>
</evidence>
<organism evidence="3 4">
    <name type="scientific">[Candida] arabinofermentans NRRL YB-2248</name>
    <dbReference type="NCBI Taxonomy" id="983967"/>
    <lineage>
        <taxon>Eukaryota</taxon>
        <taxon>Fungi</taxon>
        <taxon>Dikarya</taxon>
        <taxon>Ascomycota</taxon>
        <taxon>Saccharomycotina</taxon>
        <taxon>Pichiomycetes</taxon>
        <taxon>Pichiales</taxon>
        <taxon>Pichiaceae</taxon>
        <taxon>Ogataea</taxon>
        <taxon>Ogataea/Candida clade</taxon>
    </lineage>
</organism>
<feature type="non-terminal residue" evidence="3">
    <location>
        <position position="1"/>
    </location>
</feature>
<dbReference type="PANTHER" id="PTHR12790">
    <property type="entry name" value="TRANSCRIPTION INITIATION FACTOR IA RRN3"/>
    <property type="match status" value="1"/>
</dbReference>
<keyword evidence="4" id="KW-1185">Reference proteome</keyword>
<dbReference type="PANTHER" id="PTHR12790:SF0">
    <property type="entry name" value="RNA POLYMERASE I-SPECIFIC TRANSCRIPTION INITIATION FACTOR RRN3-RELATED"/>
    <property type="match status" value="1"/>
</dbReference>
<evidence type="ECO:0000256" key="1">
    <source>
        <dbReference type="ARBA" id="ARBA00010098"/>
    </source>
</evidence>
<dbReference type="OrthoDB" id="26970at2759"/>
<evidence type="ECO:0008006" key="5">
    <source>
        <dbReference type="Google" id="ProtNLM"/>
    </source>
</evidence>
<dbReference type="Proteomes" id="UP000094801">
    <property type="component" value="Unassembled WGS sequence"/>
</dbReference>
<dbReference type="GO" id="GO:0005634">
    <property type="term" value="C:nucleus"/>
    <property type="evidence" value="ECO:0007669"/>
    <property type="project" value="TreeGrafter"/>
</dbReference>
<accession>A0A1E4SV82</accession>
<evidence type="ECO:0000256" key="2">
    <source>
        <dbReference type="SAM" id="MobiDB-lite"/>
    </source>
</evidence>
<proteinExistence type="inferred from homology"/>
<dbReference type="EMBL" id="KV453865">
    <property type="protein sequence ID" value="ODV83337.1"/>
    <property type="molecule type" value="Genomic_DNA"/>
</dbReference>
<protein>
    <recommendedName>
        <fullName evidence="5">RNA polymerase I-specific transcription initiation factor RRN3</fullName>
    </recommendedName>
</protein>
<dbReference type="STRING" id="983967.A0A1E4SV82"/>
<feature type="non-terminal residue" evidence="3">
    <location>
        <position position="494"/>
    </location>
</feature>
<dbReference type="InterPro" id="IPR016024">
    <property type="entry name" value="ARM-type_fold"/>
</dbReference>
<name>A0A1E4SV82_9ASCO</name>
<dbReference type="GO" id="GO:0001042">
    <property type="term" value="F:RNA polymerase I core binding"/>
    <property type="evidence" value="ECO:0007669"/>
    <property type="project" value="TreeGrafter"/>
</dbReference>
<dbReference type="SUPFAM" id="SSF48371">
    <property type="entry name" value="ARM repeat"/>
    <property type="match status" value="1"/>
</dbReference>
<dbReference type="AlphaFoldDB" id="A0A1E4SV82"/>
<dbReference type="GO" id="GO:0006361">
    <property type="term" value="P:transcription initiation at RNA polymerase I promoter"/>
    <property type="evidence" value="ECO:0007669"/>
    <property type="project" value="InterPro"/>
</dbReference>
<dbReference type="GO" id="GO:0001181">
    <property type="term" value="F:RNA polymerase I general transcription initiation factor activity"/>
    <property type="evidence" value="ECO:0007669"/>
    <property type="project" value="InterPro"/>
</dbReference>
<sequence length="494" mass="57791">DNEFSGKIYSSLIRSALDSLDTVYHKSTSLLIQSILKIDWLKHSDNEEFLKTYSRFLSVLVSGFPKWWTDVADKLIADFTKKRDTDLLIHHSTIEYIIQIIPTSTNSFPSILKKNYPNKNAPKKELVNYISNLLKLLTYCNELRNLIWSLIVENCIKLDVELQDELDNIDDDDIDEALQSNEEDDADLDDDDDDDDDEDSEDSDDEEEYNVEIQSISELSSKLDNIMLLLFEHVQKSISSQDPSLFNTLSSLFKSHILPTHQTRCIQYLLFHISQQDIELSESFLVMLVFVVFDSNEISSNRIKAMQYVASFIARAKILTRQQLLMILEYLTSWCNRFVNEREKEIGNGEGGMERFKIFYCVFQGLLYMFCFRYKELKNDRDEWELNLEKFYSNMILSGFNPLKYCNETVVLIFARLAQQVDLCYCFSIIERNKRERLNGIKGVKNGGKFESKQEFLDLEAYFPFDPLMLKKSKKVVNENYIEWKSIDDDSDSE</sequence>
<dbReference type="InterPro" id="IPR007991">
    <property type="entry name" value="RNA_pol_I_trans_ini_fac_RRN3"/>
</dbReference>
<reference evidence="4" key="1">
    <citation type="submission" date="2016-04" db="EMBL/GenBank/DDBJ databases">
        <title>Comparative genomics of biotechnologically important yeasts.</title>
        <authorList>
            <consortium name="DOE Joint Genome Institute"/>
            <person name="Riley R."/>
            <person name="Haridas S."/>
            <person name="Wolfe K.H."/>
            <person name="Lopes M.R."/>
            <person name="Hittinger C.T."/>
            <person name="Goker M."/>
            <person name="Salamov A."/>
            <person name="Wisecaver J."/>
            <person name="Long T.M."/>
            <person name="Aerts A.L."/>
            <person name="Barry K."/>
            <person name="Choi C."/>
            <person name="Clum A."/>
            <person name="Coughlan A.Y."/>
            <person name="Deshpande S."/>
            <person name="Douglass A.P."/>
            <person name="Hanson S.J."/>
            <person name="Klenk H.-P."/>
            <person name="Labutti K."/>
            <person name="Lapidus A."/>
            <person name="Lindquist E."/>
            <person name="Lipzen A."/>
            <person name="Meier-Kolthoff J.P."/>
            <person name="Ohm R.A."/>
            <person name="Otillar R.P."/>
            <person name="Pangilinan J."/>
            <person name="Peng Y."/>
            <person name="Rokas A."/>
            <person name="Rosa C.A."/>
            <person name="Scheuner C."/>
            <person name="Sibirny A.A."/>
            <person name="Slot J.C."/>
            <person name="Stielow J.B."/>
            <person name="Sun H."/>
            <person name="Kurtzman C.P."/>
            <person name="Blackwell M."/>
            <person name="Grigoriev I.V."/>
            <person name="Jeffries T.W."/>
        </authorList>
    </citation>
    <scope>NUCLEOTIDE SEQUENCE [LARGE SCALE GENOMIC DNA]</scope>
    <source>
        <strain evidence="4">NRRL YB-2248</strain>
    </source>
</reference>
<dbReference type="Pfam" id="PF05327">
    <property type="entry name" value="RRN3"/>
    <property type="match status" value="1"/>
</dbReference>